<protein>
    <recommendedName>
        <fullName evidence="4">Tetratricopeptide repeat protein</fullName>
    </recommendedName>
</protein>
<dbReference type="RefSeq" id="WP_206559064.1">
    <property type="nucleotide sequence ID" value="NZ_JAFKCZ010000002.1"/>
</dbReference>
<dbReference type="Gene3D" id="1.25.40.10">
    <property type="entry name" value="Tetratricopeptide repeat domain"/>
    <property type="match status" value="2"/>
</dbReference>
<organism evidence="2 3">
    <name type="scientific">Parahaliea mediterranea</name>
    <dbReference type="NCBI Taxonomy" id="651086"/>
    <lineage>
        <taxon>Bacteria</taxon>
        <taxon>Pseudomonadati</taxon>
        <taxon>Pseudomonadota</taxon>
        <taxon>Gammaproteobacteria</taxon>
        <taxon>Cellvibrionales</taxon>
        <taxon>Halieaceae</taxon>
        <taxon>Parahaliea</taxon>
    </lineage>
</organism>
<evidence type="ECO:0000256" key="1">
    <source>
        <dbReference type="SAM" id="MobiDB-lite"/>
    </source>
</evidence>
<feature type="region of interest" description="Disordered" evidence="1">
    <location>
        <begin position="60"/>
        <end position="91"/>
    </location>
</feature>
<keyword evidence="3" id="KW-1185">Reference proteome</keyword>
<evidence type="ECO:0000313" key="3">
    <source>
        <dbReference type="Proteomes" id="UP000664303"/>
    </source>
</evidence>
<name>A0A939DCH3_9GAMM</name>
<dbReference type="InterPro" id="IPR011990">
    <property type="entry name" value="TPR-like_helical_dom_sf"/>
</dbReference>
<dbReference type="Proteomes" id="UP000664303">
    <property type="component" value="Unassembled WGS sequence"/>
</dbReference>
<comment type="caution">
    <text evidence="2">The sequence shown here is derived from an EMBL/GenBank/DDBJ whole genome shotgun (WGS) entry which is preliminary data.</text>
</comment>
<evidence type="ECO:0000313" key="2">
    <source>
        <dbReference type="EMBL" id="MBN7795621.1"/>
    </source>
</evidence>
<dbReference type="EMBL" id="JAFKCZ010000002">
    <property type="protein sequence ID" value="MBN7795621.1"/>
    <property type="molecule type" value="Genomic_DNA"/>
</dbReference>
<dbReference type="AlphaFoldDB" id="A0A939DCH3"/>
<feature type="region of interest" description="Disordered" evidence="1">
    <location>
        <begin position="1"/>
        <end position="34"/>
    </location>
</feature>
<reference evidence="2" key="1">
    <citation type="submission" date="2021-02" db="EMBL/GenBank/DDBJ databases">
        <title>PHA producing bacteria isolated from coastal sediment in Guangdong, Shenzhen.</title>
        <authorList>
            <person name="Zheng W."/>
            <person name="Yu S."/>
            <person name="Huang Y."/>
        </authorList>
    </citation>
    <scope>NUCLEOTIDE SEQUENCE</scope>
    <source>
        <strain evidence="2">TN14-10</strain>
    </source>
</reference>
<evidence type="ECO:0008006" key="4">
    <source>
        <dbReference type="Google" id="ProtNLM"/>
    </source>
</evidence>
<feature type="compositionally biased region" description="Low complexity" evidence="1">
    <location>
        <begin position="15"/>
        <end position="25"/>
    </location>
</feature>
<accession>A0A939DCH3</accession>
<dbReference type="SUPFAM" id="SSF48452">
    <property type="entry name" value="TPR-like"/>
    <property type="match status" value="1"/>
</dbReference>
<proteinExistence type="predicted"/>
<gene>
    <name evidence="2" type="ORF">JYP50_03395</name>
</gene>
<sequence length="505" mass="54401">MSRENDHLTPTPFEPAQAQQARPAPTTGGGERPSWVLPALLGLLLLAAAVLFLLPQPDPDPTAPPIAQDATGPDAPTGRPREGPAGPDATPWADAQQAQLRKEAQDVLGELLELQRQLQERGVEQWAPQDFANATAAATAGDELYKQRDYVPARERYQAGLAQLRAIEDSVPERLAARLERVREAIEAADPELANTNLNVAALLAPDSPEVAALRERLDKLPAVMNAMKTAAAAEAGGDLAAAVAALEQATGLAPQHQGAAAELARVGALHTEERFNRAMSEGYAALDEARFNDARRAFQQARELRPGAGEADSALRELQATETAHRLATLKRRGAALEAEEDWQAAAARYESALEIDASVVFAQEGLARARPRAKLQEQLEAVIDKPERLADPTVASATGKLLAQAREASPAGPVLREQIERIDRLLTQANKPITVTLRSDQQTSVTVYKVARLGQFAERELDLRPGTYTAVGTRNGYRDVRRSFTVSPEQTPEPVVIACTEPI</sequence>